<dbReference type="RefSeq" id="WP_074765621.1">
    <property type="nucleotide sequence ID" value="NZ_FNWO01000002.1"/>
</dbReference>
<dbReference type="Proteomes" id="UP000182983">
    <property type="component" value="Unassembled WGS sequence"/>
</dbReference>
<dbReference type="InterPro" id="IPR003789">
    <property type="entry name" value="Asn/Gln_tRNA_amidoTrase-B-like"/>
</dbReference>
<dbReference type="EMBL" id="FNWO01000002">
    <property type="protein sequence ID" value="SEH28597.1"/>
    <property type="molecule type" value="Genomic_DNA"/>
</dbReference>
<dbReference type="PANTHER" id="PTHR28055">
    <property type="entry name" value="ALTERED INHERITANCE OF MITOCHONDRIA PROTEIN 41, MITOCHONDRIAL"/>
    <property type="match status" value="1"/>
</dbReference>
<dbReference type="InterPro" id="IPR019004">
    <property type="entry name" value="YqeY/Aim41"/>
</dbReference>
<gene>
    <name evidence="1" type="ORF">SAMN04244559_00730</name>
</gene>
<dbReference type="OrthoDB" id="9788127at2"/>
<sequence length="152" mass="16643">MLRQELSDALKTAMLGKDARTVSTVRLILAALKDRDIAARPNGLADGIPDTEILQMLQSMIKQRRESITIYEQGGRLELAEREAEEIVIIERFLPRQMNADEVAEAIRAVIADIGATGIKDMGRVMAALKERHAGLMDFSRASVVVKSALGG</sequence>
<keyword evidence="2" id="KW-1185">Reference proteome</keyword>
<dbReference type="PANTHER" id="PTHR28055:SF1">
    <property type="entry name" value="ALTERED INHERITANCE OF MITOCHONDRIA PROTEIN 41, MITOCHONDRIAL"/>
    <property type="match status" value="1"/>
</dbReference>
<dbReference type="InterPro" id="IPR023168">
    <property type="entry name" value="GatB_Yqey_C_2"/>
</dbReference>
<dbReference type="Gene3D" id="1.10.1510.10">
    <property type="entry name" value="Uncharacterised protein YqeY/AIM41 PF09424, N-terminal domain"/>
    <property type="match status" value="1"/>
</dbReference>
<dbReference type="AlphaFoldDB" id="A0A1H6GYJ1"/>
<dbReference type="Gene3D" id="1.10.10.410">
    <property type="match status" value="1"/>
</dbReference>
<name>A0A1H6GYJ1_MAGFU</name>
<evidence type="ECO:0000313" key="2">
    <source>
        <dbReference type="Proteomes" id="UP000182983"/>
    </source>
</evidence>
<evidence type="ECO:0000313" key="1">
    <source>
        <dbReference type="EMBL" id="SEH28597.1"/>
    </source>
</evidence>
<reference evidence="2" key="1">
    <citation type="submission" date="2016-10" db="EMBL/GenBank/DDBJ databases">
        <authorList>
            <person name="Varghese N."/>
            <person name="Submissions S."/>
        </authorList>
    </citation>
    <scope>NUCLEOTIDE SEQUENCE [LARGE SCALE GENOMIC DNA]</scope>
    <source>
        <strain evidence="2">DSM 13234</strain>
    </source>
</reference>
<dbReference type="SUPFAM" id="SSF89095">
    <property type="entry name" value="GatB/YqeY motif"/>
    <property type="match status" value="1"/>
</dbReference>
<evidence type="ECO:0008006" key="3">
    <source>
        <dbReference type="Google" id="ProtNLM"/>
    </source>
</evidence>
<dbReference type="InterPro" id="IPR042184">
    <property type="entry name" value="YqeY/Aim41_N"/>
</dbReference>
<organism evidence="1 2">
    <name type="scientific">Magnetospirillum fulvum</name>
    <name type="common">Rhodospirillum fulvum</name>
    <dbReference type="NCBI Taxonomy" id="1082"/>
    <lineage>
        <taxon>Bacteria</taxon>
        <taxon>Pseudomonadati</taxon>
        <taxon>Pseudomonadota</taxon>
        <taxon>Alphaproteobacteria</taxon>
        <taxon>Rhodospirillales</taxon>
        <taxon>Rhodospirillaceae</taxon>
        <taxon>Magnetospirillum</taxon>
    </lineage>
</organism>
<dbReference type="Pfam" id="PF09424">
    <property type="entry name" value="YqeY"/>
    <property type="match status" value="1"/>
</dbReference>
<proteinExistence type="predicted"/>
<accession>A0A1H6GYJ1</accession>
<protein>
    <recommendedName>
        <fullName evidence="3">Glutamyl-tRNA amidotransferase</fullName>
    </recommendedName>
</protein>
<dbReference type="GO" id="GO:0016884">
    <property type="term" value="F:carbon-nitrogen ligase activity, with glutamine as amido-N-donor"/>
    <property type="evidence" value="ECO:0007669"/>
    <property type="project" value="InterPro"/>
</dbReference>